<dbReference type="InterPro" id="IPR036910">
    <property type="entry name" value="HMG_box_dom_sf"/>
</dbReference>
<name>A0A6C0C4Y0_9ZZZZ</name>
<dbReference type="SUPFAM" id="SSF47095">
    <property type="entry name" value="HMG-box"/>
    <property type="match status" value="1"/>
</dbReference>
<evidence type="ECO:0000259" key="2">
    <source>
        <dbReference type="PROSITE" id="PS50118"/>
    </source>
</evidence>
<feature type="region of interest" description="Disordered" evidence="1">
    <location>
        <begin position="136"/>
        <end position="191"/>
    </location>
</feature>
<dbReference type="Pfam" id="PF09011">
    <property type="entry name" value="HMG_box_2"/>
    <property type="match status" value="1"/>
</dbReference>
<dbReference type="InterPro" id="IPR009071">
    <property type="entry name" value="HMG_box_dom"/>
</dbReference>
<protein>
    <recommendedName>
        <fullName evidence="2">HMG box domain-containing protein</fullName>
    </recommendedName>
</protein>
<dbReference type="SMART" id="SM00398">
    <property type="entry name" value="HMG"/>
    <property type="match status" value="1"/>
</dbReference>
<dbReference type="Gene3D" id="1.10.30.10">
    <property type="entry name" value="High mobility group box domain"/>
    <property type="match status" value="1"/>
</dbReference>
<feature type="compositionally biased region" description="Basic and acidic residues" evidence="1">
    <location>
        <begin position="54"/>
        <end position="86"/>
    </location>
</feature>
<feature type="compositionally biased region" description="Basic and acidic residues" evidence="1">
    <location>
        <begin position="136"/>
        <end position="148"/>
    </location>
</feature>
<evidence type="ECO:0000313" key="3">
    <source>
        <dbReference type="EMBL" id="QHS99392.1"/>
    </source>
</evidence>
<organism evidence="3">
    <name type="scientific">viral metagenome</name>
    <dbReference type="NCBI Taxonomy" id="1070528"/>
    <lineage>
        <taxon>unclassified sequences</taxon>
        <taxon>metagenomes</taxon>
        <taxon>organismal metagenomes</taxon>
    </lineage>
</organism>
<feature type="domain" description="HMG box" evidence="2">
    <location>
        <begin position="88"/>
        <end position="163"/>
    </location>
</feature>
<dbReference type="CDD" id="cd00084">
    <property type="entry name" value="HMG-box_SF"/>
    <property type="match status" value="1"/>
</dbReference>
<accession>A0A6C0C4Y0</accession>
<sequence length="191" mass="20913">MPMSVDAALSQMCTTAMADAVSKLSAKYGFDAEEASRFLDLGSVKIARKRGPSPKKESEKPEKPKKLTKKEVKKAEKEAKMAEKASKPKRAPTGYLMYSNEHRAEVKSKLEAAIGDGQKLKPQDTVKQLAADWKDLSKEEQAEWKIKAAESVSQTASEAESEPEPEPEPEPEVANEEDGSDDESLALSDSE</sequence>
<feature type="compositionally biased region" description="Acidic residues" evidence="1">
    <location>
        <begin position="159"/>
        <end position="191"/>
    </location>
</feature>
<reference evidence="3" key="1">
    <citation type="journal article" date="2020" name="Nature">
        <title>Giant virus diversity and host interactions through global metagenomics.</title>
        <authorList>
            <person name="Schulz F."/>
            <person name="Roux S."/>
            <person name="Paez-Espino D."/>
            <person name="Jungbluth S."/>
            <person name="Walsh D.A."/>
            <person name="Denef V.J."/>
            <person name="McMahon K.D."/>
            <person name="Konstantinidis K.T."/>
            <person name="Eloe-Fadrosh E.A."/>
            <person name="Kyrpides N.C."/>
            <person name="Woyke T."/>
        </authorList>
    </citation>
    <scope>NUCLEOTIDE SEQUENCE</scope>
    <source>
        <strain evidence="3">GVMAG-M-3300020185-33</strain>
    </source>
</reference>
<evidence type="ECO:0000256" key="1">
    <source>
        <dbReference type="SAM" id="MobiDB-lite"/>
    </source>
</evidence>
<dbReference type="AlphaFoldDB" id="A0A6C0C4Y0"/>
<proteinExistence type="predicted"/>
<dbReference type="EMBL" id="MN739341">
    <property type="protein sequence ID" value="QHS99392.1"/>
    <property type="molecule type" value="Genomic_DNA"/>
</dbReference>
<dbReference type="PROSITE" id="PS50118">
    <property type="entry name" value="HMG_BOX_2"/>
    <property type="match status" value="1"/>
</dbReference>
<feature type="region of interest" description="Disordered" evidence="1">
    <location>
        <begin position="46"/>
        <end position="97"/>
    </location>
</feature>